<protein>
    <submittedName>
        <fullName evidence="1">Uncharacterized protein</fullName>
    </submittedName>
</protein>
<evidence type="ECO:0000313" key="2">
    <source>
        <dbReference type="Proteomes" id="UP000680158"/>
    </source>
</evidence>
<dbReference type="EMBL" id="JAGSPM010000003">
    <property type="protein sequence ID" value="MBR7746075.1"/>
    <property type="molecule type" value="Genomic_DNA"/>
</dbReference>
<organism evidence="1 2">
    <name type="scientific">Undibacterium baiyunense</name>
    <dbReference type="NCBI Taxonomy" id="2828731"/>
    <lineage>
        <taxon>Bacteria</taxon>
        <taxon>Pseudomonadati</taxon>
        <taxon>Pseudomonadota</taxon>
        <taxon>Betaproteobacteria</taxon>
        <taxon>Burkholderiales</taxon>
        <taxon>Oxalobacteraceae</taxon>
        <taxon>Undibacterium</taxon>
    </lineage>
</organism>
<reference evidence="1 2" key="1">
    <citation type="submission" date="2021-04" db="EMBL/GenBank/DDBJ databases">
        <title>novel species isolated from subtropical streams in China.</title>
        <authorList>
            <person name="Lu H."/>
        </authorList>
    </citation>
    <scope>NUCLEOTIDE SEQUENCE [LARGE SCALE GENOMIC DNA]</scope>
    <source>
        <strain evidence="1 2">BYS107W</strain>
    </source>
</reference>
<evidence type="ECO:0000313" key="1">
    <source>
        <dbReference type="EMBL" id="MBR7746075.1"/>
    </source>
</evidence>
<gene>
    <name evidence="1" type="ORF">KDM92_05740</name>
</gene>
<name>A0A941I2M0_9BURK</name>
<dbReference type="Proteomes" id="UP000680158">
    <property type="component" value="Unassembled WGS sequence"/>
</dbReference>
<sequence>MLYELNAMSVADIRYHKEGNTEILEIELNKKDRLWVRLKPAITIKQEAKE</sequence>
<proteinExistence type="predicted"/>
<accession>A0A941I2M0</accession>
<dbReference type="AlphaFoldDB" id="A0A941I2M0"/>
<keyword evidence="2" id="KW-1185">Reference proteome</keyword>
<comment type="caution">
    <text evidence="1">The sequence shown here is derived from an EMBL/GenBank/DDBJ whole genome shotgun (WGS) entry which is preliminary data.</text>
</comment>